<dbReference type="OrthoDB" id="1275227at2"/>
<evidence type="ECO:0000313" key="3">
    <source>
        <dbReference type="Proteomes" id="UP000028709"/>
    </source>
</evidence>
<keyword evidence="1" id="KW-0472">Membrane</keyword>
<name>A0A086B625_9FLAO</name>
<comment type="caution">
    <text evidence="2">The sequence shown here is derived from an EMBL/GenBank/DDBJ whole genome shotgun (WGS) entry which is preliminary data.</text>
</comment>
<dbReference type="AlphaFoldDB" id="A0A086B625"/>
<evidence type="ECO:0000256" key="1">
    <source>
        <dbReference type="SAM" id="Phobius"/>
    </source>
</evidence>
<sequence>MKPAIFDDNLYRIHIPYRNYLEFENKLLHEDIEYWVDFEMKYPGSDTLRFYFKKNDAPAVDTLLKKHSIHATDNFKAPFDYRQDQKFFLLYIVSFIILLIAGLFILSFL</sequence>
<evidence type="ECO:0000313" key="2">
    <source>
        <dbReference type="EMBL" id="KFF24389.1"/>
    </source>
</evidence>
<dbReference type="eggNOG" id="ENOG5030MX6">
    <property type="taxonomic scope" value="Bacteria"/>
</dbReference>
<protein>
    <submittedName>
        <fullName evidence="2">Uncharacterized protein</fullName>
    </submittedName>
</protein>
<accession>A0A086B625</accession>
<keyword evidence="3" id="KW-1185">Reference proteome</keyword>
<keyword evidence="1" id="KW-1133">Transmembrane helix</keyword>
<dbReference type="Proteomes" id="UP000028709">
    <property type="component" value="Unassembled WGS sequence"/>
</dbReference>
<proteinExistence type="predicted"/>
<gene>
    <name evidence="2" type="ORF">IQ37_13380</name>
</gene>
<organism evidence="2 3">
    <name type="scientific">Chryseobacterium piperi</name>
    <dbReference type="NCBI Taxonomy" id="558152"/>
    <lineage>
        <taxon>Bacteria</taxon>
        <taxon>Pseudomonadati</taxon>
        <taxon>Bacteroidota</taxon>
        <taxon>Flavobacteriia</taxon>
        <taxon>Flavobacteriales</taxon>
        <taxon>Weeksellaceae</taxon>
        <taxon>Chryseobacterium group</taxon>
        <taxon>Chryseobacterium</taxon>
    </lineage>
</organism>
<keyword evidence="1" id="KW-0812">Transmembrane</keyword>
<reference evidence="2 3" key="1">
    <citation type="submission" date="2014-07" db="EMBL/GenBank/DDBJ databases">
        <title>Genome of Chryseobacterium piperi CTM.</title>
        <authorList>
            <person name="Pipes S.E."/>
            <person name="Stropko S.J."/>
            <person name="Newman J.D."/>
        </authorList>
    </citation>
    <scope>NUCLEOTIDE SEQUENCE [LARGE SCALE GENOMIC DNA]</scope>
    <source>
        <strain evidence="2 3">CTM</strain>
    </source>
</reference>
<dbReference type="KEGG" id="cpip:CJF12_09325"/>
<dbReference type="EMBL" id="JPRJ01000026">
    <property type="protein sequence ID" value="KFF24389.1"/>
    <property type="molecule type" value="Genomic_DNA"/>
</dbReference>
<feature type="transmembrane region" description="Helical" evidence="1">
    <location>
        <begin position="88"/>
        <end position="108"/>
    </location>
</feature>
<dbReference type="RefSeq" id="WP_034685859.1">
    <property type="nucleotide sequence ID" value="NZ_CP023049.2"/>
</dbReference>